<evidence type="ECO:0000313" key="1">
    <source>
        <dbReference type="EMBL" id="KRY35072.1"/>
    </source>
</evidence>
<evidence type="ECO:0000313" key="2">
    <source>
        <dbReference type="Proteomes" id="UP000054776"/>
    </source>
</evidence>
<name>A0A0V1BDF7_TRISP</name>
<proteinExistence type="predicted"/>
<reference evidence="1 2" key="1">
    <citation type="submission" date="2015-01" db="EMBL/GenBank/DDBJ databases">
        <title>Evolution of Trichinella species and genotypes.</title>
        <authorList>
            <person name="Korhonen P.K."/>
            <person name="Edoardo P."/>
            <person name="Giuseppe L.R."/>
            <person name="Gasser R.B."/>
        </authorList>
    </citation>
    <scope>NUCLEOTIDE SEQUENCE [LARGE SCALE GENOMIC DNA]</scope>
    <source>
        <strain evidence="1">ISS3</strain>
    </source>
</reference>
<sequence length="79" mass="8993">LPVLLVLNIVMYPTTLQVSHEKQRKKFLEGGKILRFYELYTGSAYCSNSTLFSATHLVKTALRIKSRTIIDVHLENGPE</sequence>
<dbReference type="InParanoid" id="A0A0V1BDF7"/>
<dbReference type="EMBL" id="JYDH01000058">
    <property type="protein sequence ID" value="KRY35072.1"/>
    <property type="molecule type" value="Genomic_DNA"/>
</dbReference>
<dbReference type="AlphaFoldDB" id="A0A0V1BDF7"/>
<dbReference type="Proteomes" id="UP000054776">
    <property type="component" value="Unassembled WGS sequence"/>
</dbReference>
<feature type="non-terminal residue" evidence="1">
    <location>
        <position position="1"/>
    </location>
</feature>
<gene>
    <name evidence="1" type="ORF">T01_5633</name>
</gene>
<keyword evidence="2" id="KW-1185">Reference proteome</keyword>
<organism evidence="1 2">
    <name type="scientific">Trichinella spiralis</name>
    <name type="common">Trichina worm</name>
    <dbReference type="NCBI Taxonomy" id="6334"/>
    <lineage>
        <taxon>Eukaryota</taxon>
        <taxon>Metazoa</taxon>
        <taxon>Ecdysozoa</taxon>
        <taxon>Nematoda</taxon>
        <taxon>Enoplea</taxon>
        <taxon>Dorylaimia</taxon>
        <taxon>Trichinellida</taxon>
        <taxon>Trichinellidae</taxon>
        <taxon>Trichinella</taxon>
    </lineage>
</organism>
<protein>
    <submittedName>
        <fullName evidence="1">Uncharacterized protein</fullName>
    </submittedName>
</protein>
<comment type="caution">
    <text evidence="1">The sequence shown here is derived from an EMBL/GenBank/DDBJ whole genome shotgun (WGS) entry which is preliminary data.</text>
</comment>
<accession>A0A0V1BDF7</accession>